<sequence length="38" mass="4154">MQHLSEVVASLESFEFLVPELAMMTAAQGLERLTTICG</sequence>
<name>X0BF43_FUSOX</name>
<dbReference type="EMBL" id="JH658642">
    <property type="protein sequence ID" value="EXK77099.1"/>
    <property type="molecule type" value="Genomic_DNA"/>
</dbReference>
<protein>
    <submittedName>
        <fullName evidence="1">Uncharacterized protein</fullName>
    </submittedName>
</protein>
<evidence type="ECO:0000313" key="1">
    <source>
        <dbReference type="EMBL" id="EXK77099.1"/>
    </source>
</evidence>
<gene>
    <name evidence="1" type="ORF">FOQG_18181</name>
</gene>
<organism evidence="1 2">
    <name type="scientific">Fusarium oxysporum f. sp. raphani 54005</name>
    <dbReference type="NCBI Taxonomy" id="1089458"/>
    <lineage>
        <taxon>Eukaryota</taxon>
        <taxon>Fungi</taxon>
        <taxon>Dikarya</taxon>
        <taxon>Ascomycota</taxon>
        <taxon>Pezizomycotina</taxon>
        <taxon>Sordariomycetes</taxon>
        <taxon>Hypocreomycetidae</taxon>
        <taxon>Hypocreales</taxon>
        <taxon>Nectriaceae</taxon>
        <taxon>Fusarium</taxon>
        <taxon>Fusarium oxysporum species complex</taxon>
    </lineage>
</organism>
<proteinExistence type="predicted"/>
<keyword evidence="2" id="KW-1185">Reference proteome</keyword>
<dbReference type="Proteomes" id="UP000030663">
    <property type="component" value="Unassembled WGS sequence"/>
</dbReference>
<dbReference type="HOGENOM" id="CLU_3335617_0_0_1"/>
<evidence type="ECO:0000313" key="2">
    <source>
        <dbReference type="Proteomes" id="UP000030663"/>
    </source>
</evidence>
<dbReference type="AlphaFoldDB" id="X0BF43"/>
<accession>X0BF43</accession>
<reference evidence="1 2" key="1">
    <citation type="submission" date="2011-11" db="EMBL/GenBank/DDBJ databases">
        <title>The Genome Sequence of Fusarium oxysporum PHW815.</title>
        <authorList>
            <consortium name="The Broad Institute Genome Sequencing Platform"/>
            <person name="Ma L.-J."/>
            <person name="Gale L.R."/>
            <person name="Schwartz D.C."/>
            <person name="Zhou S."/>
            <person name="Corby-Kistler H."/>
            <person name="Young S.K."/>
            <person name="Zeng Q."/>
            <person name="Gargeya S."/>
            <person name="Fitzgerald M."/>
            <person name="Haas B."/>
            <person name="Abouelleil A."/>
            <person name="Alvarado L."/>
            <person name="Arachchi H.M."/>
            <person name="Berlin A."/>
            <person name="Brown A."/>
            <person name="Chapman S.B."/>
            <person name="Chen Z."/>
            <person name="Dunbar C."/>
            <person name="Freedman E."/>
            <person name="Gearin G."/>
            <person name="Goldberg J."/>
            <person name="Griggs A."/>
            <person name="Gujja S."/>
            <person name="Heiman D."/>
            <person name="Howarth C."/>
            <person name="Larson L."/>
            <person name="Lui A."/>
            <person name="MacDonald P.J.P."/>
            <person name="Montmayeur A."/>
            <person name="Murphy C."/>
            <person name="Neiman D."/>
            <person name="Pearson M."/>
            <person name="Priest M."/>
            <person name="Roberts A."/>
            <person name="Saif S."/>
            <person name="Shea T."/>
            <person name="Shenoy N."/>
            <person name="Sisk P."/>
            <person name="Stolte C."/>
            <person name="Sykes S."/>
            <person name="Wortman J."/>
            <person name="Nusbaum C."/>
            <person name="Birren B."/>
        </authorList>
    </citation>
    <scope>NUCLEOTIDE SEQUENCE [LARGE SCALE GENOMIC DNA]</scope>
    <source>
        <strain evidence="1 2">54005</strain>
    </source>
</reference>